<reference evidence="1" key="2">
    <citation type="submission" date="2020-09" db="EMBL/GenBank/DDBJ databases">
        <authorList>
            <person name="Sun Q."/>
            <person name="Ohkuma M."/>
        </authorList>
    </citation>
    <scope>NUCLEOTIDE SEQUENCE</scope>
    <source>
        <strain evidence="1">JCM 4714</strain>
    </source>
</reference>
<comment type="caution">
    <text evidence="1">The sequence shown here is derived from an EMBL/GenBank/DDBJ whole genome shotgun (WGS) entry which is preliminary data.</text>
</comment>
<name>A0A919D658_9ACTN</name>
<gene>
    <name evidence="1" type="ORF">GCM10010339_70940</name>
</gene>
<dbReference type="EMBL" id="BMVG01000028">
    <property type="protein sequence ID" value="GHE11383.1"/>
    <property type="molecule type" value="Genomic_DNA"/>
</dbReference>
<protein>
    <submittedName>
        <fullName evidence="1">Uncharacterized protein</fullName>
    </submittedName>
</protein>
<keyword evidence="2" id="KW-1185">Reference proteome</keyword>
<reference evidence="1" key="1">
    <citation type="journal article" date="2014" name="Int. J. Syst. Evol. Microbiol.">
        <title>Complete genome sequence of Corynebacterium casei LMG S-19264T (=DSM 44701T), isolated from a smear-ripened cheese.</title>
        <authorList>
            <consortium name="US DOE Joint Genome Institute (JGI-PGF)"/>
            <person name="Walter F."/>
            <person name="Albersmeier A."/>
            <person name="Kalinowski J."/>
            <person name="Ruckert C."/>
        </authorList>
    </citation>
    <scope>NUCLEOTIDE SEQUENCE</scope>
    <source>
        <strain evidence="1">JCM 4714</strain>
    </source>
</reference>
<dbReference type="Proteomes" id="UP000655443">
    <property type="component" value="Unassembled WGS sequence"/>
</dbReference>
<sequence length="145" mass="16167">MQRPVLDIAREVVATTGWPSLIPPADRDGAPRPLLLGRMLGLAKGLLACLALESQVDADRVFLRDLSIEVRQDRPKSGRVRGRSDMACTVQRRPARRPLALPIRVEQHLRRQHEPITGRVALELSFPGGRVRCERGAGDLRLILM</sequence>
<evidence type="ECO:0000313" key="1">
    <source>
        <dbReference type="EMBL" id="GHE11383.1"/>
    </source>
</evidence>
<evidence type="ECO:0000313" key="2">
    <source>
        <dbReference type="Proteomes" id="UP000655443"/>
    </source>
</evidence>
<organism evidence="1 2">
    <name type="scientific">Streptomyces alanosinicus</name>
    <dbReference type="NCBI Taxonomy" id="68171"/>
    <lineage>
        <taxon>Bacteria</taxon>
        <taxon>Bacillati</taxon>
        <taxon>Actinomycetota</taxon>
        <taxon>Actinomycetes</taxon>
        <taxon>Kitasatosporales</taxon>
        <taxon>Streptomycetaceae</taxon>
        <taxon>Streptomyces</taxon>
    </lineage>
</organism>
<dbReference type="AlphaFoldDB" id="A0A919D658"/>
<proteinExistence type="predicted"/>
<accession>A0A919D658</accession>